<evidence type="ECO:0000256" key="1">
    <source>
        <dbReference type="SAM" id="SignalP"/>
    </source>
</evidence>
<accession>H7CHK8</accession>
<evidence type="ECO:0000313" key="2">
    <source>
        <dbReference type="EMBL" id="BAL70306.1"/>
    </source>
</evidence>
<proteinExistence type="evidence at transcript level"/>
<feature type="chain" id="PRO_5003609484" evidence="1">
    <location>
        <begin position="24"/>
        <end position="171"/>
    </location>
</feature>
<name>H7CHK8_9HYME</name>
<feature type="signal peptide" evidence="1">
    <location>
        <begin position="1"/>
        <end position="23"/>
    </location>
</feature>
<reference evidence="2" key="1">
    <citation type="submission" date="2012-03" db="EMBL/GenBank/DDBJ databases">
        <title>The major constituents of the venom gland of a braconid endoparasitoid, Meteorus pulchricornis.</title>
        <authorList>
            <person name="Sano T."/>
            <person name="Miura K."/>
        </authorList>
    </citation>
    <scope>NUCLEOTIDE SEQUENCE</scope>
</reference>
<sequence>MLAYYFVAIFVVGPLILTTEVVGQTSSTAIPDDKIESMIDELTGTYASDLTAVKQVLKDFLLKIENDRLNITKLHEASKKALNELANAEVLSNNLIKPVKEALVDATIAKGQGSNAMASGINAEVLAADVAASAKAAEDRARTAYERSSGVTTSPYTYLHLFICVYFYLYI</sequence>
<protein>
    <submittedName>
        <fullName evidence="2">Uncharacterized protein</fullName>
    </submittedName>
</protein>
<dbReference type="EMBL" id="AB701654">
    <property type="protein sequence ID" value="BAL70306.1"/>
    <property type="molecule type" value="mRNA"/>
</dbReference>
<keyword evidence="1" id="KW-0732">Signal</keyword>
<dbReference type="AlphaFoldDB" id="H7CHK8"/>
<organism evidence="2">
    <name type="scientific">Meteorus pulchricornis</name>
    <dbReference type="NCBI Taxonomy" id="51522"/>
    <lineage>
        <taxon>Eukaryota</taxon>
        <taxon>Metazoa</taxon>
        <taxon>Ecdysozoa</taxon>
        <taxon>Arthropoda</taxon>
        <taxon>Hexapoda</taxon>
        <taxon>Insecta</taxon>
        <taxon>Pterygota</taxon>
        <taxon>Neoptera</taxon>
        <taxon>Endopterygota</taxon>
        <taxon>Hymenoptera</taxon>
        <taxon>Apocrita</taxon>
        <taxon>Ichneumonoidea</taxon>
        <taxon>Braconidae</taxon>
        <taxon>Meteorinae</taxon>
        <taxon>Meteorus</taxon>
    </lineage>
</organism>